<protein>
    <submittedName>
        <fullName evidence="2">DgyrCDS1765</fullName>
    </submittedName>
</protein>
<dbReference type="AlphaFoldDB" id="A0A7I8V8J2"/>
<proteinExistence type="predicted"/>
<dbReference type="EMBL" id="CAJFCJ010000002">
    <property type="protein sequence ID" value="CAD5112553.1"/>
    <property type="molecule type" value="Genomic_DNA"/>
</dbReference>
<feature type="compositionally biased region" description="Polar residues" evidence="1">
    <location>
        <begin position="1"/>
        <end position="17"/>
    </location>
</feature>
<evidence type="ECO:0000313" key="2">
    <source>
        <dbReference type="EMBL" id="CAD5112553.1"/>
    </source>
</evidence>
<name>A0A7I8V8J2_9ANNE</name>
<evidence type="ECO:0000256" key="1">
    <source>
        <dbReference type="SAM" id="MobiDB-lite"/>
    </source>
</evidence>
<dbReference type="Proteomes" id="UP000549394">
    <property type="component" value="Unassembled WGS sequence"/>
</dbReference>
<keyword evidence="3" id="KW-1185">Reference proteome</keyword>
<reference evidence="2 3" key="1">
    <citation type="submission" date="2020-08" db="EMBL/GenBank/DDBJ databases">
        <authorList>
            <person name="Hejnol A."/>
        </authorList>
    </citation>
    <scope>NUCLEOTIDE SEQUENCE [LARGE SCALE GENOMIC DNA]</scope>
</reference>
<organism evidence="2 3">
    <name type="scientific">Dimorphilus gyrociliatus</name>
    <dbReference type="NCBI Taxonomy" id="2664684"/>
    <lineage>
        <taxon>Eukaryota</taxon>
        <taxon>Metazoa</taxon>
        <taxon>Spiralia</taxon>
        <taxon>Lophotrochozoa</taxon>
        <taxon>Annelida</taxon>
        <taxon>Polychaeta</taxon>
        <taxon>Polychaeta incertae sedis</taxon>
        <taxon>Dinophilidae</taxon>
        <taxon>Dimorphilus</taxon>
    </lineage>
</organism>
<feature type="region of interest" description="Disordered" evidence="1">
    <location>
        <begin position="56"/>
        <end position="82"/>
    </location>
</feature>
<sequence length="172" mass="19880">MCSCMNQPLPCRTSQDRPTVPFDQPLSVDTSVEYEIDYSKFPDWDKSEQALRIALPLHHLPPPPPPPPPAQPTQPQQPNNLSPLLFVPTRPTNHLTNVHRSEIEYLMTLIDSLQRPPIAYETQVIRRPPTWKCVRAQTNRRTKRKLCDYVTESCKLSRLYSQTVNQDILFAH</sequence>
<evidence type="ECO:0000313" key="3">
    <source>
        <dbReference type="Proteomes" id="UP000549394"/>
    </source>
</evidence>
<feature type="region of interest" description="Disordered" evidence="1">
    <location>
        <begin position="1"/>
        <end position="25"/>
    </location>
</feature>
<feature type="compositionally biased region" description="Low complexity" evidence="1">
    <location>
        <begin position="73"/>
        <end position="82"/>
    </location>
</feature>
<gene>
    <name evidence="2" type="ORF">DGYR_LOCUS1675</name>
</gene>
<feature type="compositionally biased region" description="Pro residues" evidence="1">
    <location>
        <begin position="59"/>
        <end position="72"/>
    </location>
</feature>
<accession>A0A7I8V8J2</accession>
<comment type="caution">
    <text evidence="2">The sequence shown here is derived from an EMBL/GenBank/DDBJ whole genome shotgun (WGS) entry which is preliminary data.</text>
</comment>